<keyword evidence="4" id="KW-1185">Reference proteome</keyword>
<dbReference type="EMBL" id="CAWYQH010000108">
    <property type="protein sequence ID" value="CAK8688644.1"/>
    <property type="molecule type" value="Genomic_DNA"/>
</dbReference>
<organism evidence="3 4">
    <name type="scientific">Clavelina lepadiformis</name>
    <name type="common">Light-bulb sea squirt</name>
    <name type="synonym">Ascidia lepadiformis</name>
    <dbReference type="NCBI Taxonomy" id="159417"/>
    <lineage>
        <taxon>Eukaryota</taxon>
        <taxon>Metazoa</taxon>
        <taxon>Chordata</taxon>
        <taxon>Tunicata</taxon>
        <taxon>Ascidiacea</taxon>
        <taxon>Aplousobranchia</taxon>
        <taxon>Clavelinidae</taxon>
        <taxon>Clavelina</taxon>
    </lineage>
</organism>
<protein>
    <submittedName>
        <fullName evidence="3">Uncharacterized protein</fullName>
    </submittedName>
</protein>
<feature type="repeat" description="TPR" evidence="1">
    <location>
        <begin position="117"/>
        <end position="150"/>
    </location>
</feature>
<keyword evidence="1" id="KW-0802">TPR repeat</keyword>
<dbReference type="SUPFAM" id="SSF48452">
    <property type="entry name" value="TPR-like"/>
    <property type="match status" value="1"/>
</dbReference>
<sequence>MASAEGKPVTGSNQKASTQPEESSFDKLKRVVDLIKLKMAGGDMDDPDLLSALQQVKFIETESTPLKAHVLCKCLSRVGSCNFYINNYEDAAKYCSIGLRVITSMLGDDAKLFVIAGATCYQAGESYRFMRKFDEAAELFEEAIEMYEGAQDVGEDEKRKCIDLSRDKLQKSRARQFP</sequence>
<reference evidence="3 4" key="1">
    <citation type="submission" date="2024-02" db="EMBL/GenBank/DDBJ databases">
        <authorList>
            <person name="Daric V."/>
            <person name="Darras S."/>
        </authorList>
    </citation>
    <scope>NUCLEOTIDE SEQUENCE [LARGE SCALE GENOMIC DNA]</scope>
</reference>
<evidence type="ECO:0000313" key="3">
    <source>
        <dbReference type="EMBL" id="CAK8688644.1"/>
    </source>
</evidence>
<dbReference type="InterPro" id="IPR019734">
    <property type="entry name" value="TPR_rpt"/>
</dbReference>
<accession>A0ABP0GA11</accession>
<evidence type="ECO:0000313" key="4">
    <source>
        <dbReference type="Proteomes" id="UP001642483"/>
    </source>
</evidence>
<feature type="compositionally biased region" description="Polar residues" evidence="2">
    <location>
        <begin position="10"/>
        <end position="22"/>
    </location>
</feature>
<comment type="caution">
    <text evidence="3">The sequence shown here is derived from an EMBL/GenBank/DDBJ whole genome shotgun (WGS) entry which is preliminary data.</text>
</comment>
<name>A0ABP0GA11_CLALP</name>
<evidence type="ECO:0000256" key="1">
    <source>
        <dbReference type="PROSITE-ProRule" id="PRU00339"/>
    </source>
</evidence>
<dbReference type="InterPro" id="IPR011990">
    <property type="entry name" value="TPR-like_helical_dom_sf"/>
</dbReference>
<gene>
    <name evidence="3" type="ORF">CVLEPA_LOCUS20638</name>
</gene>
<feature type="region of interest" description="Disordered" evidence="2">
    <location>
        <begin position="1"/>
        <end position="24"/>
    </location>
</feature>
<dbReference type="Gene3D" id="1.25.40.10">
    <property type="entry name" value="Tetratricopeptide repeat domain"/>
    <property type="match status" value="1"/>
</dbReference>
<proteinExistence type="predicted"/>
<evidence type="ECO:0000256" key="2">
    <source>
        <dbReference type="SAM" id="MobiDB-lite"/>
    </source>
</evidence>
<dbReference type="SMART" id="SM00028">
    <property type="entry name" value="TPR"/>
    <property type="match status" value="2"/>
</dbReference>
<dbReference type="PROSITE" id="PS50005">
    <property type="entry name" value="TPR"/>
    <property type="match status" value="1"/>
</dbReference>
<dbReference type="Proteomes" id="UP001642483">
    <property type="component" value="Unassembled WGS sequence"/>
</dbReference>